<dbReference type="Proteomes" id="UP001431634">
    <property type="component" value="Unassembled WGS sequence"/>
</dbReference>
<feature type="transmembrane region" description="Helical" evidence="1">
    <location>
        <begin position="63"/>
        <end position="84"/>
    </location>
</feature>
<organism evidence="2 3">
    <name type="scientific">Commensalibacter oyaizuii</name>
    <dbReference type="NCBI Taxonomy" id="3043873"/>
    <lineage>
        <taxon>Bacteria</taxon>
        <taxon>Pseudomonadati</taxon>
        <taxon>Pseudomonadota</taxon>
        <taxon>Alphaproteobacteria</taxon>
        <taxon>Acetobacterales</taxon>
        <taxon>Acetobacteraceae</taxon>
    </lineage>
</organism>
<gene>
    <name evidence="2" type="ORF">QJV27_01825</name>
</gene>
<feature type="transmembrane region" description="Helical" evidence="1">
    <location>
        <begin position="337"/>
        <end position="354"/>
    </location>
</feature>
<name>A0ABT6PZI7_9PROT</name>
<keyword evidence="1" id="KW-0812">Transmembrane</keyword>
<accession>A0ABT6PZI7</accession>
<feature type="transmembrane region" description="Helical" evidence="1">
    <location>
        <begin position="146"/>
        <end position="167"/>
    </location>
</feature>
<keyword evidence="1" id="KW-0472">Membrane</keyword>
<feature type="transmembrane region" description="Helical" evidence="1">
    <location>
        <begin position="277"/>
        <end position="296"/>
    </location>
</feature>
<feature type="transmembrane region" description="Helical" evidence="1">
    <location>
        <begin position="96"/>
        <end position="111"/>
    </location>
</feature>
<keyword evidence="3" id="KW-1185">Reference proteome</keyword>
<dbReference type="RefSeq" id="WP_281447281.1">
    <property type="nucleotide sequence ID" value="NZ_JASBAO010000001.1"/>
</dbReference>
<proteinExistence type="predicted"/>
<dbReference type="EMBL" id="JASBAO010000001">
    <property type="protein sequence ID" value="MDI2090130.1"/>
    <property type="molecule type" value="Genomic_DNA"/>
</dbReference>
<protein>
    <recommendedName>
        <fullName evidence="4">Glycosyltransferase RgtA/B/C/D-like domain-containing protein</fullName>
    </recommendedName>
</protein>
<reference evidence="2" key="1">
    <citation type="submission" date="2023-05" db="EMBL/GenBank/DDBJ databases">
        <title>Whole genome sequence of Commensalibacter sp.</title>
        <authorList>
            <person name="Charoenyingcharoen P."/>
            <person name="Yukphan P."/>
        </authorList>
    </citation>
    <scope>NUCLEOTIDE SEQUENCE</scope>
    <source>
        <strain evidence="2">TBRC 16381</strain>
    </source>
</reference>
<feature type="transmembrane region" description="Helical" evidence="1">
    <location>
        <begin position="248"/>
        <end position="270"/>
    </location>
</feature>
<evidence type="ECO:0008006" key="4">
    <source>
        <dbReference type="Google" id="ProtNLM"/>
    </source>
</evidence>
<sequence length="402" mass="46813">MMCLRAPDVFIYGRFWAEEGDVFFHNAWTMPPLQALFHSFGGYLNLPTNAVTLVARWLIPLEYAPYFTTIVGLLFQLLPLFLLLSAKDEWLNSFKTRLFLTLLLLFVPETLETSLQSLHIQFQLTLAAAIILVLQPNYSYQRWLKLLVLMFAGLSGLMNFALIPIYAVRCWLDKDKLRIEEFIALSISCCVQYFFFYEKIESRFHSFNLFDFSTIFFAHELYIPFGGINRFTVPYIDYLHDNMHNIKAVIIPFTVTILFIAGVLWIFHAYVKTRPAIFLFASALALFCISVIGSIGDRSGFLTLFTNQRYLFISQSILCITLVYITNQLHHLSQKIGRAVICWLILVGGIHYFAHPTFIIKAPANCLPWQQQVELWKRNPSYNFQLWPDWVHMTLTHHDDKK</sequence>
<feature type="transmembrane region" description="Helical" evidence="1">
    <location>
        <begin position="308"/>
        <end position="325"/>
    </location>
</feature>
<evidence type="ECO:0000313" key="3">
    <source>
        <dbReference type="Proteomes" id="UP001431634"/>
    </source>
</evidence>
<evidence type="ECO:0000313" key="2">
    <source>
        <dbReference type="EMBL" id="MDI2090130.1"/>
    </source>
</evidence>
<comment type="caution">
    <text evidence="2">The sequence shown here is derived from an EMBL/GenBank/DDBJ whole genome shotgun (WGS) entry which is preliminary data.</text>
</comment>
<keyword evidence="1" id="KW-1133">Transmembrane helix</keyword>
<feature type="transmembrane region" description="Helical" evidence="1">
    <location>
        <begin position="209"/>
        <end position="228"/>
    </location>
</feature>
<evidence type="ECO:0000256" key="1">
    <source>
        <dbReference type="SAM" id="Phobius"/>
    </source>
</evidence>